<dbReference type="AlphaFoldDB" id="A0A1C3HN38"/>
<proteinExistence type="predicted"/>
<name>A0A1C3HN38_SERMA</name>
<reference evidence="1" key="1">
    <citation type="submission" date="2016-05" db="EMBL/GenBank/DDBJ databases">
        <authorList>
            <person name="Lavstsen T."/>
            <person name="Jespersen J.S."/>
        </authorList>
    </citation>
    <scope>NUCLEOTIDE SEQUENCE</scope>
    <source>
        <strain evidence="1">PWN146_assembly</strain>
    </source>
</reference>
<organism evidence="1">
    <name type="scientific">Serratia marcescens</name>
    <dbReference type="NCBI Taxonomy" id="615"/>
    <lineage>
        <taxon>Bacteria</taxon>
        <taxon>Pseudomonadati</taxon>
        <taxon>Pseudomonadota</taxon>
        <taxon>Gammaproteobacteria</taxon>
        <taxon>Enterobacterales</taxon>
        <taxon>Yersiniaceae</taxon>
        <taxon>Serratia</taxon>
    </lineage>
</organism>
<sequence length="32" mass="3457">MKLRALFIGLTLGLATVAPAVADMNSDMNQFF</sequence>
<accession>A0A1C3HN38</accession>
<gene>
    <name evidence="1" type="ORF">PWN146_05225</name>
</gene>
<dbReference type="EMBL" id="LT575491">
    <property type="protein sequence ID" value="SAY46456.1"/>
    <property type="molecule type" value="Genomic_DNA"/>
</dbReference>
<evidence type="ECO:0000313" key="1">
    <source>
        <dbReference type="EMBL" id="SAY46456.1"/>
    </source>
</evidence>
<protein>
    <submittedName>
        <fullName evidence="1">Uncharacterized protein</fullName>
    </submittedName>
</protein>